<dbReference type="CDD" id="cd10456">
    <property type="entry name" value="GIY-YIG_UPF0213"/>
    <property type="match status" value="1"/>
</dbReference>
<comment type="caution">
    <text evidence="4">The sequence shown here is derived from an EMBL/GenBank/DDBJ whole genome shotgun (WGS) entry which is preliminary data.</text>
</comment>
<feature type="region of interest" description="Disordered" evidence="2">
    <location>
        <begin position="95"/>
        <end position="117"/>
    </location>
</feature>
<dbReference type="InterPro" id="IPR035901">
    <property type="entry name" value="GIY-YIG_endonuc_sf"/>
</dbReference>
<organism evidence="4 5">
    <name type="scientific">Novosphingobium beihaiensis</name>
    <dbReference type="NCBI Taxonomy" id="2930389"/>
    <lineage>
        <taxon>Bacteria</taxon>
        <taxon>Pseudomonadati</taxon>
        <taxon>Pseudomonadota</taxon>
        <taxon>Alphaproteobacteria</taxon>
        <taxon>Sphingomonadales</taxon>
        <taxon>Sphingomonadaceae</taxon>
        <taxon>Novosphingobium</taxon>
    </lineage>
</organism>
<accession>A0ABT0BQS3</accession>
<dbReference type="SUPFAM" id="SSF82771">
    <property type="entry name" value="GIY-YIG endonuclease"/>
    <property type="match status" value="1"/>
</dbReference>
<dbReference type="Proteomes" id="UP001202281">
    <property type="component" value="Unassembled WGS sequence"/>
</dbReference>
<dbReference type="PANTHER" id="PTHR34477">
    <property type="entry name" value="UPF0213 PROTEIN YHBQ"/>
    <property type="match status" value="1"/>
</dbReference>
<dbReference type="PANTHER" id="PTHR34477:SF1">
    <property type="entry name" value="UPF0213 PROTEIN YHBQ"/>
    <property type="match status" value="1"/>
</dbReference>
<dbReference type="InterPro" id="IPR000305">
    <property type="entry name" value="GIY-YIG_endonuc"/>
</dbReference>
<feature type="domain" description="GIY-YIG" evidence="3">
    <location>
        <begin position="1"/>
        <end position="76"/>
    </location>
</feature>
<proteinExistence type="inferred from homology"/>
<evidence type="ECO:0000256" key="1">
    <source>
        <dbReference type="ARBA" id="ARBA00007435"/>
    </source>
</evidence>
<dbReference type="Pfam" id="PF01541">
    <property type="entry name" value="GIY-YIG"/>
    <property type="match status" value="1"/>
</dbReference>
<evidence type="ECO:0000313" key="5">
    <source>
        <dbReference type="Proteomes" id="UP001202281"/>
    </source>
</evidence>
<evidence type="ECO:0000313" key="4">
    <source>
        <dbReference type="EMBL" id="MCJ2187405.1"/>
    </source>
</evidence>
<protein>
    <submittedName>
        <fullName evidence="4">GIY-YIG nuclease family protein</fullName>
    </submittedName>
</protein>
<gene>
    <name evidence="4" type="ORF">MTR66_11355</name>
</gene>
<evidence type="ECO:0000256" key="2">
    <source>
        <dbReference type="SAM" id="MobiDB-lite"/>
    </source>
</evidence>
<sequence length="117" mass="13403">MAFWAYILRCADGKYYTGHTDNLERRMAEHQHGGFCDFTSRRRPVTLIWCAEFPSRYEALSAELRVKKWSRAKKEALAASDWGKLSYFARPPHERVSTSLDTNGDRTARNGPGETAC</sequence>
<dbReference type="RefSeq" id="WP_243921024.1">
    <property type="nucleotide sequence ID" value="NZ_JALHLG010000013.1"/>
</dbReference>
<dbReference type="InterPro" id="IPR050190">
    <property type="entry name" value="UPF0213_domain"/>
</dbReference>
<comment type="similarity">
    <text evidence="1">Belongs to the UPF0213 family.</text>
</comment>
<reference evidence="4 5" key="1">
    <citation type="submission" date="2022-04" db="EMBL/GenBank/DDBJ databases">
        <title>Identification of a novel bacterium isolated from mangrove sediments.</title>
        <authorList>
            <person name="Pan X."/>
        </authorList>
    </citation>
    <scope>NUCLEOTIDE SEQUENCE [LARGE SCALE GENOMIC DNA]</scope>
    <source>
        <strain evidence="4 5">B2638</strain>
    </source>
</reference>
<evidence type="ECO:0000259" key="3">
    <source>
        <dbReference type="PROSITE" id="PS50164"/>
    </source>
</evidence>
<dbReference type="Gene3D" id="3.40.1440.10">
    <property type="entry name" value="GIY-YIG endonuclease"/>
    <property type="match status" value="1"/>
</dbReference>
<dbReference type="EMBL" id="JALHLG010000013">
    <property type="protein sequence ID" value="MCJ2187405.1"/>
    <property type="molecule type" value="Genomic_DNA"/>
</dbReference>
<dbReference type="PROSITE" id="PS50164">
    <property type="entry name" value="GIY_YIG"/>
    <property type="match status" value="1"/>
</dbReference>
<name>A0ABT0BQS3_9SPHN</name>
<keyword evidence="5" id="KW-1185">Reference proteome</keyword>